<keyword evidence="3 8" id="KW-1134">Transmembrane beta strand</keyword>
<dbReference type="InterPro" id="IPR039426">
    <property type="entry name" value="TonB-dep_rcpt-like"/>
</dbReference>
<comment type="caution">
    <text evidence="11">The sequence shown here is derived from an EMBL/GenBank/DDBJ whole genome shotgun (WGS) entry which is preliminary data.</text>
</comment>
<accession>A0ABW0IIR7</accession>
<organism evidence="11 12">
    <name type="scientific">Larkinella bovis</name>
    <dbReference type="NCBI Taxonomy" id="683041"/>
    <lineage>
        <taxon>Bacteria</taxon>
        <taxon>Pseudomonadati</taxon>
        <taxon>Bacteroidota</taxon>
        <taxon>Cytophagia</taxon>
        <taxon>Cytophagales</taxon>
        <taxon>Spirosomataceae</taxon>
        <taxon>Larkinella</taxon>
    </lineage>
</organism>
<evidence type="ECO:0000256" key="3">
    <source>
        <dbReference type="ARBA" id="ARBA00022452"/>
    </source>
</evidence>
<dbReference type="PANTHER" id="PTHR30069:SF29">
    <property type="entry name" value="HEMOGLOBIN AND HEMOGLOBIN-HAPTOGLOBIN-BINDING PROTEIN 1-RELATED"/>
    <property type="match status" value="1"/>
</dbReference>
<evidence type="ECO:0000256" key="2">
    <source>
        <dbReference type="ARBA" id="ARBA00022448"/>
    </source>
</evidence>
<protein>
    <submittedName>
        <fullName evidence="11">SusC/RagA family TonB-linked outer membrane protein</fullName>
    </submittedName>
</protein>
<reference evidence="12" key="1">
    <citation type="journal article" date="2019" name="Int. J. Syst. Evol. Microbiol.">
        <title>The Global Catalogue of Microorganisms (GCM) 10K type strain sequencing project: providing services to taxonomists for standard genome sequencing and annotation.</title>
        <authorList>
            <consortium name="The Broad Institute Genomics Platform"/>
            <consortium name="The Broad Institute Genome Sequencing Center for Infectious Disease"/>
            <person name="Wu L."/>
            <person name="Ma J."/>
        </authorList>
    </citation>
    <scope>NUCLEOTIDE SEQUENCE [LARGE SCALE GENOMIC DNA]</scope>
    <source>
        <strain evidence="12">CCUG 55250</strain>
    </source>
</reference>
<evidence type="ECO:0000256" key="6">
    <source>
        <dbReference type="ARBA" id="ARBA00023136"/>
    </source>
</evidence>
<dbReference type="Gene3D" id="2.60.40.1120">
    <property type="entry name" value="Carboxypeptidase-like, regulatory domain"/>
    <property type="match status" value="1"/>
</dbReference>
<gene>
    <name evidence="11" type="ORF">ACFPMF_23945</name>
</gene>
<dbReference type="SUPFAM" id="SSF56935">
    <property type="entry name" value="Porins"/>
    <property type="match status" value="1"/>
</dbReference>
<proteinExistence type="inferred from homology"/>
<dbReference type="Proteomes" id="UP001596106">
    <property type="component" value="Unassembled WGS sequence"/>
</dbReference>
<dbReference type="Gene3D" id="2.170.130.10">
    <property type="entry name" value="TonB-dependent receptor, plug domain"/>
    <property type="match status" value="1"/>
</dbReference>
<dbReference type="Pfam" id="PF13715">
    <property type="entry name" value="CarbopepD_reg_2"/>
    <property type="match status" value="1"/>
</dbReference>
<evidence type="ECO:0000256" key="8">
    <source>
        <dbReference type="PROSITE-ProRule" id="PRU01360"/>
    </source>
</evidence>
<evidence type="ECO:0000256" key="7">
    <source>
        <dbReference type="ARBA" id="ARBA00023237"/>
    </source>
</evidence>
<dbReference type="InterPro" id="IPR036942">
    <property type="entry name" value="Beta-barrel_TonB_sf"/>
</dbReference>
<keyword evidence="12" id="KW-1185">Reference proteome</keyword>
<comment type="subcellular location">
    <subcellularLocation>
        <location evidence="1 8">Cell outer membrane</location>
        <topology evidence="1 8">Multi-pass membrane protein</topology>
    </subcellularLocation>
</comment>
<keyword evidence="2 8" id="KW-0813">Transport</keyword>
<dbReference type="InterPro" id="IPR023997">
    <property type="entry name" value="TonB-dep_OMP_SusC/RagA_CS"/>
</dbReference>
<dbReference type="PROSITE" id="PS52016">
    <property type="entry name" value="TONB_DEPENDENT_REC_3"/>
    <property type="match status" value="1"/>
</dbReference>
<evidence type="ECO:0000313" key="11">
    <source>
        <dbReference type="EMBL" id="MFC5412398.1"/>
    </source>
</evidence>
<evidence type="ECO:0000256" key="5">
    <source>
        <dbReference type="ARBA" id="ARBA00022729"/>
    </source>
</evidence>
<dbReference type="RefSeq" id="WP_379849869.1">
    <property type="nucleotide sequence ID" value="NZ_JBHSMA010000012.1"/>
</dbReference>
<dbReference type="InterPro" id="IPR012910">
    <property type="entry name" value="Plug_dom"/>
</dbReference>
<evidence type="ECO:0000313" key="12">
    <source>
        <dbReference type="Proteomes" id="UP001596106"/>
    </source>
</evidence>
<name>A0ABW0IIR7_9BACT</name>
<dbReference type="Gene3D" id="2.40.170.20">
    <property type="entry name" value="TonB-dependent receptor, beta-barrel domain"/>
    <property type="match status" value="1"/>
</dbReference>
<sequence>MKVLITLCLMGMFYLLAPPGAVGQNNAVTISGLITAEDSNDGLPGVNVVYKGTTTGTTTDQDGRYRLSVPNANGTLVFSYIGYATQEVSIGNRTTVNARLVADTKALSEVVVVGYGTQRKKDVTGSITSVTADEIKNQPASNVETLLQGRAAGVQITQSSGAPGGGLNVRIRGGSSINAGNEPLYVIDGIPVYNNDKDPSGTSYGTFTSTNALASLNPDDIESIQVLKDASATAIYGSRGNNGVIIITTKRGKNGRTNVSYNAYYGTQQAVRKLDLMNGTQHAEFLNDWAEASKITKPFADPKAIGAGTDWQDQIFRSAPIQNHQLSVSGGNGNINYFVSGNYFDQQGIVINSGMKRYSLRANLDGKITDKLKFSQSLTYNRTVTNSLPLANAGDGNIRSAAERAWVTSPTIPVFDATGQYVNTWYGALKPESPVAALESTYSQVSGDNLLGNVSLDYQIIEGLTFKTLLGVNLLNRGLDEYYPGATTYLGGLFNGLGVLSSKRVTNILNENTLRFARVINEKHNIEVLGGFTWQREKDLESATQVSNFPNDRLGVNGVGGATGVPVVTANNTEWSLASYLGRINYQFDDKYLLTASFRADGSSRFGSGSKWGYFPSFAVGYRISEEPFLKNVIVINDLKIRAGYGLTGNQEIGSYQSMARLVTNAIYIFDNKLASGSRQSSLENRELRWEKAAQYDIGLDLAILNNRLKFVFDYYQKTTQDLLFTINLPSNSGYSTALYNTGSVENKGIELSLDGTVIDKAFKWDASLNFARNRNKITSLGRNASTTLFVGYPAGVIQGYIYEGVFHNQAEIDAQTVQKGVVPGDARYQDVNGDGVLNATDRVILGNPLPNYIFGFTNNFSYKGFNLRVFTQGSIGGQGNRLAALFNPADVSSNKSIDLVNRWTPSNPNSDIPRAGFTNWLAPSTFTLQDMTYVKIRNIQLGYTIPAKAIPFLSSANVYLSGQNLFTFTKNYSGYDPDGGMNYPTSRTVILGVNIGF</sequence>
<dbReference type="InterPro" id="IPR037066">
    <property type="entry name" value="Plug_dom_sf"/>
</dbReference>
<keyword evidence="6 8" id="KW-0472">Membrane</keyword>
<dbReference type="InterPro" id="IPR008969">
    <property type="entry name" value="CarboxyPept-like_regulatory"/>
</dbReference>
<evidence type="ECO:0000256" key="1">
    <source>
        <dbReference type="ARBA" id="ARBA00004571"/>
    </source>
</evidence>
<dbReference type="SUPFAM" id="SSF49464">
    <property type="entry name" value="Carboxypeptidase regulatory domain-like"/>
    <property type="match status" value="1"/>
</dbReference>
<evidence type="ECO:0000256" key="4">
    <source>
        <dbReference type="ARBA" id="ARBA00022692"/>
    </source>
</evidence>
<comment type="similarity">
    <text evidence="8">Belongs to the TonB-dependent receptor family.</text>
</comment>
<evidence type="ECO:0000259" key="10">
    <source>
        <dbReference type="Pfam" id="PF07715"/>
    </source>
</evidence>
<dbReference type="InterPro" id="IPR023996">
    <property type="entry name" value="TonB-dep_OMP_SusC/RagA"/>
</dbReference>
<dbReference type="Pfam" id="PF07715">
    <property type="entry name" value="Plug"/>
    <property type="match status" value="1"/>
</dbReference>
<dbReference type="NCBIfam" id="TIGR04057">
    <property type="entry name" value="SusC_RagA_signa"/>
    <property type="match status" value="1"/>
</dbReference>
<dbReference type="PANTHER" id="PTHR30069">
    <property type="entry name" value="TONB-DEPENDENT OUTER MEMBRANE RECEPTOR"/>
    <property type="match status" value="1"/>
</dbReference>
<keyword evidence="4 8" id="KW-0812">Transmembrane</keyword>
<dbReference type="NCBIfam" id="TIGR04056">
    <property type="entry name" value="OMP_RagA_SusC"/>
    <property type="match status" value="1"/>
</dbReference>
<keyword evidence="5 9" id="KW-0732">Signal</keyword>
<evidence type="ECO:0000256" key="9">
    <source>
        <dbReference type="SAM" id="SignalP"/>
    </source>
</evidence>
<feature type="domain" description="TonB-dependent receptor plug" evidence="10">
    <location>
        <begin position="120"/>
        <end position="244"/>
    </location>
</feature>
<keyword evidence="7 8" id="KW-0998">Cell outer membrane</keyword>
<feature type="chain" id="PRO_5047185906" evidence="9">
    <location>
        <begin position="24"/>
        <end position="998"/>
    </location>
</feature>
<feature type="signal peptide" evidence="9">
    <location>
        <begin position="1"/>
        <end position="23"/>
    </location>
</feature>
<dbReference type="EMBL" id="JBHSMA010000012">
    <property type="protein sequence ID" value="MFC5412398.1"/>
    <property type="molecule type" value="Genomic_DNA"/>
</dbReference>